<evidence type="ECO:0000313" key="10">
    <source>
        <dbReference type="Proteomes" id="UP001139150"/>
    </source>
</evidence>
<feature type="transmembrane region" description="Helical" evidence="7">
    <location>
        <begin position="83"/>
        <end position="105"/>
    </location>
</feature>
<dbReference type="RefSeq" id="WP_250094625.1">
    <property type="nucleotide sequence ID" value="NZ_JAKRYL010000001.1"/>
</dbReference>
<dbReference type="CDD" id="cd06261">
    <property type="entry name" value="TM_PBP2"/>
    <property type="match status" value="1"/>
</dbReference>
<evidence type="ECO:0000256" key="6">
    <source>
        <dbReference type="ARBA" id="ARBA00023136"/>
    </source>
</evidence>
<evidence type="ECO:0000256" key="2">
    <source>
        <dbReference type="ARBA" id="ARBA00022448"/>
    </source>
</evidence>
<comment type="similarity">
    <text evidence="7">Belongs to the binding-protein-dependent transport system permease family.</text>
</comment>
<feature type="transmembrane region" description="Helical" evidence="7">
    <location>
        <begin position="250"/>
        <end position="268"/>
    </location>
</feature>
<evidence type="ECO:0000256" key="3">
    <source>
        <dbReference type="ARBA" id="ARBA00022475"/>
    </source>
</evidence>
<reference evidence="9" key="1">
    <citation type="submission" date="2022-02" db="EMBL/GenBank/DDBJ databases">
        <title>Halalkalibacter sp. nov. isolated from Lonar Lake, India.</title>
        <authorList>
            <person name="Joshi A."/>
            <person name="Thite S."/>
            <person name="Lodha T."/>
        </authorList>
    </citation>
    <scope>NUCLEOTIDE SEQUENCE</scope>
    <source>
        <strain evidence="9">MEB205</strain>
    </source>
</reference>
<keyword evidence="4 7" id="KW-0812">Transmembrane</keyword>
<gene>
    <name evidence="9" type="ORF">MF646_01045</name>
</gene>
<keyword evidence="3" id="KW-1003">Cell membrane</keyword>
<dbReference type="Gene3D" id="1.10.3720.10">
    <property type="entry name" value="MetI-like"/>
    <property type="match status" value="1"/>
</dbReference>
<evidence type="ECO:0000313" key="9">
    <source>
        <dbReference type="EMBL" id="MCL7745693.1"/>
    </source>
</evidence>
<feature type="domain" description="ABC transmembrane type-1" evidence="8">
    <location>
        <begin position="79"/>
        <end position="268"/>
    </location>
</feature>
<evidence type="ECO:0000256" key="4">
    <source>
        <dbReference type="ARBA" id="ARBA00022692"/>
    </source>
</evidence>
<dbReference type="GO" id="GO:0005886">
    <property type="term" value="C:plasma membrane"/>
    <property type="evidence" value="ECO:0007669"/>
    <property type="project" value="UniProtKB-SubCell"/>
</dbReference>
<evidence type="ECO:0000256" key="5">
    <source>
        <dbReference type="ARBA" id="ARBA00022989"/>
    </source>
</evidence>
<organism evidence="9 10">
    <name type="scientific">Halalkalibacter alkaliphilus</name>
    <dbReference type="NCBI Taxonomy" id="2917993"/>
    <lineage>
        <taxon>Bacteria</taxon>
        <taxon>Bacillati</taxon>
        <taxon>Bacillota</taxon>
        <taxon>Bacilli</taxon>
        <taxon>Bacillales</taxon>
        <taxon>Bacillaceae</taxon>
        <taxon>Halalkalibacter</taxon>
    </lineage>
</organism>
<keyword evidence="5 7" id="KW-1133">Transmembrane helix</keyword>
<comment type="caution">
    <text evidence="9">The sequence shown here is derived from an EMBL/GenBank/DDBJ whole genome shotgun (WGS) entry which is preliminary data.</text>
</comment>
<feature type="transmembrane region" description="Helical" evidence="7">
    <location>
        <begin position="189"/>
        <end position="211"/>
    </location>
</feature>
<comment type="subcellular location">
    <subcellularLocation>
        <location evidence="1 7">Cell membrane</location>
        <topology evidence="1 7">Multi-pass membrane protein</topology>
    </subcellularLocation>
</comment>
<dbReference type="GO" id="GO:0055085">
    <property type="term" value="P:transmembrane transport"/>
    <property type="evidence" value="ECO:0007669"/>
    <property type="project" value="InterPro"/>
</dbReference>
<dbReference type="PANTHER" id="PTHR43744:SF12">
    <property type="entry name" value="ABC TRANSPORTER PERMEASE PROTEIN MG189-RELATED"/>
    <property type="match status" value="1"/>
</dbReference>
<keyword evidence="10" id="KW-1185">Reference proteome</keyword>
<evidence type="ECO:0000256" key="1">
    <source>
        <dbReference type="ARBA" id="ARBA00004651"/>
    </source>
</evidence>
<sequence length="283" mass="32147">MNYKTKKRLAKVGVNLTIIVVGLLFIAPLLWMMISSLKPETKIFTQMGLEAFIPESLTFENYYNILFNKETGTNFFLYMWNSLYTVGMIVILGLIVNSLCAYALVKLKFPGAGLILMVIIALYIVPFESVLIPLYLIVNAFGWVNEYPALYVPFIANCFNIFLFRQFFLNIPKELEEAAHIDGASPWTTFWRIIVPNAKPVFATSAILTFVTHWSDFMWPLIVTTGASKRTVQVGIQYLFTDNNIQYGEIMAALSLTTIPVILIFLFFQRYYVQGITSSGVKG</sequence>
<keyword evidence="2 7" id="KW-0813">Transport</keyword>
<dbReference type="SUPFAM" id="SSF161098">
    <property type="entry name" value="MetI-like"/>
    <property type="match status" value="1"/>
</dbReference>
<dbReference type="InterPro" id="IPR000515">
    <property type="entry name" value="MetI-like"/>
</dbReference>
<feature type="transmembrane region" description="Helical" evidence="7">
    <location>
        <begin position="112"/>
        <end position="138"/>
    </location>
</feature>
<evidence type="ECO:0000256" key="7">
    <source>
        <dbReference type="RuleBase" id="RU363032"/>
    </source>
</evidence>
<dbReference type="PROSITE" id="PS50928">
    <property type="entry name" value="ABC_TM1"/>
    <property type="match status" value="1"/>
</dbReference>
<keyword evidence="6 7" id="KW-0472">Membrane</keyword>
<evidence type="ECO:0000259" key="8">
    <source>
        <dbReference type="PROSITE" id="PS50928"/>
    </source>
</evidence>
<dbReference type="Pfam" id="PF00528">
    <property type="entry name" value="BPD_transp_1"/>
    <property type="match status" value="1"/>
</dbReference>
<dbReference type="Proteomes" id="UP001139150">
    <property type="component" value="Unassembled WGS sequence"/>
</dbReference>
<dbReference type="AlphaFoldDB" id="A0A9X2CMJ9"/>
<name>A0A9X2CMJ9_9BACI</name>
<dbReference type="EMBL" id="JAKRYL010000001">
    <property type="protein sequence ID" value="MCL7745693.1"/>
    <property type="molecule type" value="Genomic_DNA"/>
</dbReference>
<proteinExistence type="inferred from homology"/>
<feature type="transmembrane region" description="Helical" evidence="7">
    <location>
        <begin position="12"/>
        <end position="34"/>
    </location>
</feature>
<feature type="transmembrane region" description="Helical" evidence="7">
    <location>
        <begin position="150"/>
        <end position="168"/>
    </location>
</feature>
<protein>
    <submittedName>
        <fullName evidence="9">Carbohydrate ABC transporter permease</fullName>
    </submittedName>
</protein>
<accession>A0A9X2CMJ9</accession>
<dbReference type="PANTHER" id="PTHR43744">
    <property type="entry name" value="ABC TRANSPORTER PERMEASE PROTEIN MG189-RELATED-RELATED"/>
    <property type="match status" value="1"/>
</dbReference>
<dbReference type="InterPro" id="IPR035906">
    <property type="entry name" value="MetI-like_sf"/>
</dbReference>